<organism evidence="1 2">
    <name type="scientific">Paragonimus westermani</name>
    <dbReference type="NCBI Taxonomy" id="34504"/>
    <lineage>
        <taxon>Eukaryota</taxon>
        <taxon>Metazoa</taxon>
        <taxon>Spiralia</taxon>
        <taxon>Lophotrochozoa</taxon>
        <taxon>Platyhelminthes</taxon>
        <taxon>Trematoda</taxon>
        <taxon>Digenea</taxon>
        <taxon>Plagiorchiida</taxon>
        <taxon>Troglotremata</taxon>
        <taxon>Troglotrematidae</taxon>
        <taxon>Paragonimus</taxon>
    </lineage>
</organism>
<sequence>MNIIDQFHSGDKRYSHLLNSAQNYLCRRMRMRLMVKLASDVSAITDVSVESEKDIPNEKLTSSSSDSEEIANVDQSVASNGLENYRFLLLPGSLALLTLVGMQVVVCAFWIPQSLTARVRCCRNRCGKNETDDTENPDHHNKCAIHHIGNGNLAIGNCETSPHMGKRPINDLFYPTVNSNALLGLNYLPSTAASVYRAYNTCHYLYGRPDVRHNRCPHAQQPDTTGPTECIIPFKHTSNQEAHKYEITQVMKNEFTESNCCLASNEDLIIPVKCNSPLKDEPGIRPIIRFAH</sequence>
<reference evidence="1 2" key="1">
    <citation type="submission" date="2019-07" db="EMBL/GenBank/DDBJ databases">
        <title>Annotation for the trematode Paragonimus westermani.</title>
        <authorList>
            <person name="Choi Y.-J."/>
        </authorList>
    </citation>
    <scope>NUCLEOTIDE SEQUENCE [LARGE SCALE GENOMIC DNA]</scope>
    <source>
        <strain evidence="1">180907_Pwestermani</strain>
    </source>
</reference>
<dbReference type="EMBL" id="JTDF01001008">
    <property type="protein sequence ID" value="KAF8570637.1"/>
    <property type="molecule type" value="Genomic_DNA"/>
</dbReference>
<dbReference type="OrthoDB" id="6231765at2759"/>
<evidence type="ECO:0000313" key="1">
    <source>
        <dbReference type="EMBL" id="KAF8570637.1"/>
    </source>
</evidence>
<proteinExistence type="predicted"/>
<dbReference type="Proteomes" id="UP000699462">
    <property type="component" value="Unassembled WGS sequence"/>
</dbReference>
<dbReference type="AlphaFoldDB" id="A0A8T0DV99"/>
<comment type="caution">
    <text evidence="1">The sequence shown here is derived from an EMBL/GenBank/DDBJ whole genome shotgun (WGS) entry which is preliminary data.</text>
</comment>
<name>A0A8T0DV99_9TREM</name>
<protein>
    <submittedName>
        <fullName evidence="1">Uncharacterized protein</fullName>
    </submittedName>
</protein>
<accession>A0A8T0DV99</accession>
<evidence type="ECO:0000313" key="2">
    <source>
        <dbReference type="Proteomes" id="UP000699462"/>
    </source>
</evidence>
<gene>
    <name evidence="1" type="ORF">P879_05504</name>
</gene>
<keyword evidence="2" id="KW-1185">Reference proteome</keyword>